<protein>
    <recommendedName>
        <fullName evidence="2">F-box domain-containing protein</fullName>
    </recommendedName>
</protein>
<keyword evidence="4" id="KW-1185">Reference proteome</keyword>
<comment type="caution">
    <text evidence="3">The sequence shown here is derived from an EMBL/GenBank/DDBJ whole genome shotgun (WGS) entry which is preliminary data.</text>
</comment>
<dbReference type="EMBL" id="JAOTPV010000008">
    <property type="protein sequence ID" value="KAJ4479229.1"/>
    <property type="molecule type" value="Genomic_DNA"/>
</dbReference>
<evidence type="ECO:0000259" key="2">
    <source>
        <dbReference type="PROSITE" id="PS50181"/>
    </source>
</evidence>
<gene>
    <name evidence="3" type="ORF">J3R30DRAFT_3702376</name>
</gene>
<evidence type="ECO:0000313" key="4">
    <source>
        <dbReference type="Proteomes" id="UP001150266"/>
    </source>
</evidence>
<feature type="domain" description="F-box" evidence="2">
    <location>
        <begin position="130"/>
        <end position="191"/>
    </location>
</feature>
<dbReference type="PROSITE" id="PS50181">
    <property type="entry name" value="FBOX"/>
    <property type="match status" value="1"/>
</dbReference>
<evidence type="ECO:0000256" key="1">
    <source>
        <dbReference type="SAM" id="MobiDB-lite"/>
    </source>
</evidence>
<accession>A0A9W9ABW6</accession>
<dbReference type="OrthoDB" id="3365698at2759"/>
<name>A0A9W9ABW6_9AGAR</name>
<feature type="region of interest" description="Disordered" evidence="1">
    <location>
        <begin position="471"/>
        <end position="501"/>
    </location>
</feature>
<sequence length="623" mass="70455">MSRWPPLLGSSNDFSFYQTYHTELRAVASELVYETSILNHSWPTRCLSTSLCAQCTHCFELEMNSQKVSDILHCVRSGHYPSEHPGLLDEARADIEHCDSVLLWLDNTRVAIEEQREHLALLVRAADSTRSSIHKLPPEILSEVFEHLCCGDVGVNFISQNTTQLPTLILNQVCHRWRVLVTSMPVLWSSFGCDSLITTGCFLLDCFFERSSPHPIDLKIHLPTDPPPRALTAHCDRWRHLSLYSKSSCAIDSLLETANGLPEVESLVLEGEFDAVLIFMVVCPNLRALTVSSIDLDLVFPQLTITHLNLKSLSLMEATRVITNCPNVQELVLKDLMFDGDSEYPSIIHSNTRKLIVEFGSRNTEPTLELLGRSLIPKLIDLVLFVSLEWQIFKLVAVCNMLERSHSCVTHLTLYSLLLTSENLILLFQHVPLVTSLKVEESKLNPSVFGILRFLIAPGYRDVPVRQVFAEEGSHDDSNNKDTGVGGSESENKESEDNIDESNECFDGTVWVPEGQWFLPKLRDLEMVIRPRNALLFALVRSRWKPLSLTDESSIRTAGTRDHDNINVDSCVSLRKLKVRYPTLPGKRPGMRAIQRLQVLRRSLEPFRREGMEVDVVVPIRPS</sequence>
<dbReference type="InterPro" id="IPR001810">
    <property type="entry name" value="F-box_dom"/>
</dbReference>
<dbReference type="AlphaFoldDB" id="A0A9W9ABW6"/>
<proteinExistence type="predicted"/>
<dbReference type="Gene3D" id="1.20.1280.50">
    <property type="match status" value="1"/>
</dbReference>
<dbReference type="Proteomes" id="UP001150266">
    <property type="component" value="Unassembled WGS sequence"/>
</dbReference>
<reference evidence="3" key="1">
    <citation type="submission" date="2022-08" db="EMBL/GenBank/DDBJ databases">
        <title>A Global Phylogenomic Analysis of the Shiitake Genus Lentinula.</title>
        <authorList>
            <consortium name="DOE Joint Genome Institute"/>
            <person name="Sierra-Patev S."/>
            <person name="Min B."/>
            <person name="Naranjo-Ortiz M."/>
            <person name="Looney B."/>
            <person name="Konkel Z."/>
            <person name="Slot J.C."/>
            <person name="Sakamoto Y."/>
            <person name="Steenwyk J.L."/>
            <person name="Rokas A."/>
            <person name="Carro J."/>
            <person name="Camarero S."/>
            <person name="Ferreira P."/>
            <person name="Molpeceres G."/>
            <person name="Ruiz-Duenas F.J."/>
            <person name="Serrano A."/>
            <person name="Henrissat B."/>
            <person name="Drula E."/>
            <person name="Hughes K.W."/>
            <person name="Mata J.L."/>
            <person name="Ishikawa N.K."/>
            <person name="Vargas-Isla R."/>
            <person name="Ushijima S."/>
            <person name="Smith C.A."/>
            <person name="Ahrendt S."/>
            <person name="Andreopoulos W."/>
            <person name="He G."/>
            <person name="Labutti K."/>
            <person name="Lipzen A."/>
            <person name="Ng V."/>
            <person name="Riley R."/>
            <person name="Sandor L."/>
            <person name="Barry K."/>
            <person name="Martinez A.T."/>
            <person name="Xiao Y."/>
            <person name="Gibbons J.G."/>
            <person name="Terashima K."/>
            <person name="Grigoriev I.V."/>
            <person name="Hibbett D.S."/>
        </authorList>
    </citation>
    <scope>NUCLEOTIDE SEQUENCE</scope>
    <source>
        <strain evidence="3">JLM2183</strain>
    </source>
</reference>
<evidence type="ECO:0000313" key="3">
    <source>
        <dbReference type="EMBL" id="KAJ4479229.1"/>
    </source>
</evidence>
<organism evidence="3 4">
    <name type="scientific">Lentinula aciculospora</name>
    <dbReference type="NCBI Taxonomy" id="153920"/>
    <lineage>
        <taxon>Eukaryota</taxon>
        <taxon>Fungi</taxon>
        <taxon>Dikarya</taxon>
        <taxon>Basidiomycota</taxon>
        <taxon>Agaricomycotina</taxon>
        <taxon>Agaricomycetes</taxon>
        <taxon>Agaricomycetidae</taxon>
        <taxon>Agaricales</taxon>
        <taxon>Marasmiineae</taxon>
        <taxon>Omphalotaceae</taxon>
        <taxon>Lentinula</taxon>
    </lineage>
</organism>